<dbReference type="InParanoid" id="D6Z0A1"/>
<sequence>MNWIKVVFSEQRTVFVDDQPLGDTNEVLMLGESGTYTFHLGEPRNYQPAAITRQVSATTRRNPLIIEFTP</sequence>
<dbReference type="STRING" id="589865.DaAHT2_2470"/>
<evidence type="ECO:0000313" key="1">
    <source>
        <dbReference type="EMBL" id="ADH87134.1"/>
    </source>
</evidence>
<dbReference type="AlphaFoldDB" id="D6Z0A1"/>
<accession>D6Z0A1</accession>
<dbReference type="RefSeq" id="WP_013164644.1">
    <property type="nucleotide sequence ID" value="NC_014216.1"/>
</dbReference>
<organism evidence="1 2">
    <name type="scientific">Desulfurivibrio alkaliphilus (strain DSM 19089 / UNIQEM U267 / AHT2)</name>
    <dbReference type="NCBI Taxonomy" id="589865"/>
    <lineage>
        <taxon>Bacteria</taxon>
        <taxon>Pseudomonadati</taxon>
        <taxon>Thermodesulfobacteriota</taxon>
        <taxon>Desulfobulbia</taxon>
        <taxon>Desulfobulbales</taxon>
        <taxon>Desulfobulbaceae</taxon>
        <taxon>Desulfurivibrio</taxon>
    </lineage>
</organism>
<dbReference type="HOGENOM" id="CLU_2751175_0_0_7"/>
<name>D6Z0A1_DESAT</name>
<reference evidence="2" key="1">
    <citation type="submission" date="2010-02" db="EMBL/GenBank/DDBJ databases">
        <title>Complete sequence of Desulfurivibrio alkaliphilus AHT2.</title>
        <authorList>
            <consortium name="US DOE Joint Genome Institute"/>
            <person name="Pitluck S."/>
            <person name="Chertkov O."/>
            <person name="Detter J.C."/>
            <person name="Han C."/>
            <person name="Tapia R."/>
            <person name="Larimer F."/>
            <person name="Land M."/>
            <person name="Hauser L."/>
            <person name="Kyrpides N."/>
            <person name="Mikhailova N."/>
            <person name="Sorokin D.Y."/>
            <person name="Muyzer G."/>
            <person name="Woyke T."/>
        </authorList>
    </citation>
    <scope>NUCLEOTIDE SEQUENCE [LARGE SCALE GENOMIC DNA]</scope>
    <source>
        <strain evidence="2">DSM 19089 / UNIQEM U267 / AHT2</strain>
    </source>
</reference>
<protein>
    <recommendedName>
        <fullName evidence="3">PEGA domain-containing protein</fullName>
    </recommendedName>
</protein>
<dbReference type="EMBL" id="CP001940">
    <property type="protein sequence ID" value="ADH87134.1"/>
    <property type="molecule type" value="Genomic_DNA"/>
</dbReference>
<evidence type="ECO:0000313" key="2">
    <source>
        <dbReference type="Proteomes" id="UP000001508"/>
    </source>
</evidence>
<gene>
    <name evidence="1" type="ordered locus">DaAHT2_2470</name>
</gene>
<proteinExistence type="predicted"/>
<dbReference type="KEGG" id="dak:DaAHT2_2470"/>
<dbReference type="Proteomes" id="UP000001508">
    <property type="component" value="Chromosome"/>
</dbReference>
<evidence type="ECO:0008006" key="3">
    <source>
        <dbReference type="Google" id="ProtNLM"/>
    </source>
</evidence>
<keyword evidence="2" id="KW-1185">Reference proteome</keyword>